<reference evidence="1" key="1">
    <citation type="submission" date="2022-03" db="EMBL/GenBank/DDBJ databases">
        <authorList>
            <person name="Martin C."/>
        </authorList>
    </citation>
    <scope>NUCLEOTIDE SEQUENCE</scope>
</reference>
<organism evidence="1 2">
    <name type="scientific">Owenia fusiformis</name>
    <name type="common">Polychaete worm</name>
    <dbReference type="NCBI Taxonomy" id="6347"/>
    <lineage>
        <taxon>Eukaryota</taxon>
        <taxon>Metazoa</taxon>
        <taxon>Spiralia</taxon>
        <taxon>Lophotrochozoa</taxon>
        <taxon>Annelida</taxon>
        <taxon>Polychaeta</taxon>
        <taxon>Sedentaria</taxon>
        <taxon>Canalipalpata</taxon>
        <taxon>Sabellida</taxon>
        <taxon>Oweniida</taxon>
        <taxon>Oweniidae</taxon>
        <taxon>Owenia</taxon>
    </lineage>
</organism>
<protein>
    <submittedName>
        <fullName evidence="1">Uncharacterized protein</fullName>
    </submittedName>
</protein>
<evidence type="ECO:0000313" key="1">
    <source>
        <dbReference type="EMBL" id="CAH1785646.1"/>
    </source>
</evidence>
<evidence type="ECO:0000313" key="2">
    <source>
        <dbReference type="Proteomes" id="UP000749559"/>
    </source>
</evidence>
<dbReference type="OrthoDB" id="5948429at2759"/>
<name>A0A8J1UET6_OWEFU</name>
<dbReference type="EMBL" id="CAIIXF020000006">
    <property type="protein sequence ID" value="CAH1785646.1"/>
    <property type="molecule type" value="Genomic_DNA"/>
</dbReference>
<dbReference type="AlphaFoldDB" id="A0A8J1UET6"/>
<proteinExistence type="predicted"/>
<dbReference type="Proteomes" id="UP000749559">
    <property type="component" value="Unassembled WGS sequence"/>
</dbReference>
<gene>
    <name evidence="1" type="ORF">OFUS_LOCUS11668</name>
</gene>
<accession>A0A8J1UET6</accession>
<sequence length="361" mass="42294">MFRFINMFKCTLFILLLLIWMITVLFLLDTSIKTTAISRKTAPSRIAINMPMTKNNDYVKHFLYIVNANQCISDKLVQMDMLGDPENLDVLVLSYNTPCKDFKLNHVKYTYGPNTTWGSGRNVAWTYAQKHLGKYLYYVFMDEDIILKPTLPRYLSKDALNRLKQNTSILRQFEDFLLDTQPAVGAPFRSLYDPLSIHDFTECCPGKDNHNKHWDLPERIPMIRFDECFAAFHNIAIGHIMPLDVQYDKKSWWGAAQYLHMKSYYYFHRQLARYALMTVHNTQHKSYPQGTLSYVDIINSIKCHIPESHRNATIFVKDLKIMAGKDWGKHVYINPSKPTFELAPENDKITPFKYIDTVRNF</sequence>
<comment type="caution">
    <text evidence="1">The sequence shown here is derived from an EMBL/GenBank/DDBJ whole genome shotgun (WGS) entry which is preliminary data.</text>
</comment>
<keyword evidence="2" id="KW-1185">Reference proteome</keyword>